<keyword evidence="4" id="KW-0808">Transferase</keyword>
<dbReference type="InterPro" id="IPR004839">
    <property type="entry name" value="Aminotransferase_I/II_large"/>
</dbReference>
<dbReference type="OMA" id="NPTGQLW"/>
<evidence type="ECO:0000259" key="3">
    <source>
        <dbReference type="Pfam" id="PF00155"/>
    </source>
</evidence>
<dbReference type="PANTHER" id="PTHR42885:SF1">
    <property type="entry name" value="THREONINE-PHOSPHATE DECARBOXYLASE"/>
    <property type="match status" value="1"/>
</dbReference>
<keyword evidence="4" id="KW-0032">Aminotransferase</keyword>
<sequence>MPRARSHVLQVAATVHGGRAALHHDARHVIDFSVCLNAHGPAPVVRAAIRDCAVDEYPDPTSHDARAIAAARWHRPIDELILGAGSAELIQAVCFAYVEPGDGVLVMAPCFGEYARAAQLCGAQVQTALTTDDLVRRIADRPKLVFLASPSSPIGQQESLHTLQLIADACRAVDALLVLDQAYDGFTAAPHGTPALPGHSHVLHLRSLTKDHALANVRVALGVASPEVVRALEAVRIPWAASGAAQAAVIAALSDEAEAHARVTTELLRHEAVRMRTALQGIGFSVLASDTHYFLVECQNAAHARTWLIDHAALLVRDGTSFGLPTHVRVAARHTEDNDRLIEALARFRSTLSRSTHDAS</sequence>
<dbReference type="InterPro" id="IPR015424">
    <property type="entry name" value="PyrdxlP-dep_Trfase"/>
</dbReference>
<comment type="caution">
    <text evidence="4">The sequence shown here is derived from an EMBL/GenBank/DDBJ whole genome shotgun (WGS) entry which is preliminary data.</text>
</comment>
<dbReference type="Gene3D" id="3.40.640.10">
    <property type="entry name" value="Type I PLP-dependent aspartate aminotransferase-like (Major domain)"/>
    <property type="match status" value="1"/>
</dbReference>
<gene>
    <name evidence="4" type="ORF">DGD08_15275</name>
</gene>
<evidence type="ECO:0000313" key="4">
    <source>
        <dbReference type="EMBL" id="HCT58565.1"/>
    </source>
</evidence>
<dbReference type="GO" id="GO:0008483">
    <property type="term" value="F:transaminase activity"/>
    <property type="evidence" value="ECO:0007669"/>
    <property type="project" value="UniProtKB-KW"/>
</dbReference>
<reference evidence="4 5" key="1">
    <citation type="journal article" date="2018" name="Nat. Biotechnol.">
        <title>A standardized bacterial taxonomy based on genome phylogeny substantially revises the tree of life.</title>
        <authorList>
            <person name="Parks D.H."/>
            <person name="Chuvochina M."/>
            <person name="Waite D.W."/>
            <person name="Rinke C."/>
            <person name="Skarshewski A."/>
            <person name="Chaumeil P.A."/>
            <person name="Hugenholtz P."/>
        </authorList>
    </citation>
    <scope>NUCLEOTIDE SEQUENCE [LARGE SCALE GENOMIC DNA]</scope>
    <source>
        <strain evidence="4">UBA8844</strain>
    </source>
</reference>
<dbReference type="InterPro" id="IPR015421">
    <property type="entry name" value="PyrdxlP-dep_Trfase_major"/>
</dbReference>
<dbReference type="PANTHER" id="PTHR42885">
    <property type="entry name" value="HISTIDINOL-PHOSPHATE AMINOTRANSFERASE-RELATED"/>
    <property type="match status" value="1"/>
</dbReference>
<evidence type="ECO:0000256" key="1">
    <source>
        <dbReference type="ARBA" id="ARBA00001933"/>
    </source>
</evidence>
<dbReference type="GO" id="GO:0030170">
    <property type="term" value="F:pyridoxal phosphate binding"/>
    <property type="evidence" value="ECO:0007669"/>
    <property type="project" value="InterPro"/>
</dbReference>
<dbReference type="InterPro" id="IPR015422">
    <property type="entry name" value="PyrdxlP-dep_Trfase_small"/>
</dbReference>
<feature type="domain" description="Aminotransferase class I/classII large" evidence="3">
    <location>
        <begin position="28"/>
        <end position="345"/>
    </location>
</feature>
<evidence type="ECO:0000313" key="5">
    <source>
        <dbReference type="Proteomes" id="UP000264071"/>
    </source>
</evidence>
<accession>A0A3D4VBT0</accession>
<dbReference type="Proteomes" id="UP000264071">
    <property type="component" value="Unassembled WGS sequence"/>
</dbReference>
<dbReference type="SUPFAM" id="SSF53383">
    <property type="entry name" value="PLP-dependent transferases"/>
    <property type="match status" value="1"/>
</dbReference>
<keyword evidence="2" id="KW-0663">Pyridoxal phosphate</keyword>
<proteinExistence type="predicted"/>
<evidence type="ECO:0000256" key="2">
    <source>
        <dbReference type="ARBA" id="ARBA00022898"/>
    </source>
</evidence>
<name>A0A3D4VBT0_9BACT</name>
<organism evidence="4 5">
    <name type="scientific">Gemmatimonas aurantiaca</name>
    <dbReference type="NCBI Taxonomy" id="173480"/>
    <lineage>
        <taxon>Bacteria</taxon>
        <taxon>Pseudomonadati</taxon>
        <taxon>Gemmatimonadota</taxon>
        <taxon>Gemmatimonadia</taxon>
        <taxon>Gemmatimonadales</taxon>
        <taxon>Gemmatimonadaceae</taxon>
        <taxon>Gemmatimonas</taxon>
    </lineage>
</organism>
<protein>
    <submittedName>
        <fullName evidence="4">Histidinol-phosphate aminotransferase family protein</fullName>
    </submittedName>
</protein>
<dbReference type="Pfam" id="PF00155">
    <property type="entry name" value="Aminotran_1_2"/>
    <property type="match status" value="1"/>
</dbReference>
<dbReference type="CDD" id="cd00609">
    <property type="entry name" value="AAT_like"/>
    <property type="match status" value="1"/>
</dbReference>
<dbReference type="Gene3D" id="3.90.1150.10">
    <property type="entry name" value="Aspartate Aminotransferase, domain 1"/>
    <property type="match status" value="1"/>
</dbReference>
<dbReference type="AlphaFoldDB" id="A0A3D4VBT0"/>
<comment type="cofactor">
    <cofactor evidence="1">
        <name>pyridoxal 5'-phosphate</name>
        <dbReference type="ChEBI" id="CHEBI:597326"/>
    </cofactor>
</comment>
<dbReference type="EMBL" id="DPIY01000011">
    <property type="protein sequence ID" value="HCT58565.1"/>
    <property type="molecule type" value="Genomic_DNA"/>
</dbReference>